<proteinExistence type="predicted"/>
<protein>
    <submittedName>
        <fullName evidence="2">Uncharacterized protein</fullName>
    </submittedName>
</protein>
<dbReference type="VEuPathDB" id="AmoebaDB:DICPUDRAFT_80333"/>
<sequence>MLRRLITSNQQLLTQNERLIILKYFYTSPNQQPKITNNKNITKNNHHNNSNNENNDKKNKFKGDYKIPKVISPPAFLAERISSILSSIFNCLNKYQIQDCLSNIDKLKSIKVERYQPMYSVFQKMLEIISEEQNIKKRDKLLKETVQHIALHYSETDLIQVYCYNLVNEKHLIARQIENAMSEHIGLEKIDYITNDIIKNLLYFNRVDLALRVFRDRFQLYHVGNSMGIVKLFFDFHINRDELDQADVWDSRKTTLYHNDQKLRQFFADKTTNFNMGLLDDPKDYRHFFQKIHFFCNGKYCEKIPKDIPPNQLPAERRDNKTVQYQIELSNGIYNNDCEKIEEALLGYFFENNIIPWKNTLIKALAVLKKNGELNTKFPDYVNSILTYRDSQKDLELKFKLSDIDSLTHIPDFPVMNSILRALFNQSDVKLSIDFFKVLSNINGFHFTFKAFESLCVYFTTHFEELLNIYSPKEVEDMIDTITKHKKSHNLLIQSIEYDHLIIKHHIMKYHRVVSKIKHQGDQQKAHEYFYNLVKRVYNRMAKKNKTSLELYFEILKLNDANLDFEGLNSVYSDAVQNDLTREYSEVYIMKLIKNKRFDQIEENLNTDPMIIKDLSQMVLLEYFKLIQDNPKLIMKRFFEKASQTQHFIPELVNFVDEINKSSPSPNQMVSQLIQSIKENGLDHLVQPKKNDLSPNQIEVINKIIKTLEKGRYVTNLPI</sequence>
<dbReference type="Proteomes" id="UP000001064">
    <property type="component" value="Unassembled WGS sequence"/>
</dbReference>
<dbReference type="AlphaFoldDB" id="F0ZQ68"/>
<feature type="compositionally biased region" description="Low complexity" evidence="1">
    <location>
        <begin position="34"/>
        <end position="53"/>
    </location>
</feature>
<dbReference type="OMA" id="ENAMSEH"/>
<evidence type="ECO:0000313" key="2">
    <source>
        <dbReference type="EMBL" id="EGC33918.1"/>
    </source>
</evidence>
<dbReference type="InParanoid" id="F0ZQ68"/>
<feature type="region of interest" description="Disordered" evidence="1">
    <location>
        <begin position="33"/>
        <end position="59"/>
    </location>
</feature>
<dbReference type="GeneID" id="10502667"/>
<dbReference type="OrthoDB" id="10687135at2759"/>
<name>F0ZQ68_DICPU</name>
<evidence type="ECO:0000313" key="3">
    <source>
        <dbReference type="Proteomes" id="UP000001064"/>
    </source>
</evidence>
<dbReference type="KEGG" id="dpp:DICPUDRAFT_80333"/>
<keyword evidence="3" id="KW-1185">Reference proteome</keyword>
<dbReference type="FunCoup" id="F0ZQ68">
    <property type="interactions" value="722"/>
</dbReference>
<organism evidence="2 3">
    <name type="scientific">Dictyostelium purpureum</name>
    <name type="common">Slime mold</name>
    <dbReference type="NCBI Taxonomy" id="5786"/>
    <lineage>
        <taxon>Eukaryota</taxon>
        <taxon>Amoebozoa</taxon>
        <taxon>Evosea</taxon>
        <taxon>Eumycetozoa</taxon>
        <taxon>Dictyostelia</taxon>
        <taxon>Dictyosteliales</taxon>
        <taxon>Dictyosteliaceae</taxon>
        <taxon>Dictyostelium</taxon>
    </lineage>
</organism>
<dbReference type="eggNOG" id="ENOG502RI8Y">
    <property type="taxonomic scope" value="Eukaryota"/>
</dbReference>
<dbReference type="EMBL" id="GL871120">
    <property type="protein sequence ID" value="EGC33918.1"/>
    <property type="molecule type" value="Genomic_DNA"/>
</dbReference>
<accession>F0ZQ68</accession>
<dbReference type="RefSeq" id="XP_003289553.1">
    <property type="nucleotide sequence ID" value="XM_003289505.1"/>
</dbReference>
<evidence type="ECO:0000256" key="1">
    <source>
        <dbReference type="SAM" id="MobiDB-lite"/>
    </source>
</evidence>
<reference evidence="3" key="1">
    <citation type="journal article" date="2011" name="Genome Biol.">
        <title>Comparative genomics of the social amoebae Dictyostelium discoideum and Dictyostelium purpureum.</title>
        <authorList>
            <consortium name="US DOE Joint Genome Institute (JGI-PGF)"/>
            <person name="Sucgang R."/>
            <person name="Kuo A."/>
            <person name="Tian X."/>
            <person name="Salerno W."/>
            <person name="Parikh A."/>
            <person name="Feasley C.L."/>
            <person name="Dalin E."/>
            <person name="Tu H."/>
            <person name="Huang E."/>
            <person name="Barry K."/>
            <person name="Lindquist E."/>
            <person name="Shapiro H."/>
            <person name="Bruce D."/>
            <person name="Schmutz J."/>
            <person name="Salamov A."/>
            <person name="Fey P."/>
            <person name="Gaudet P."/>
            <person name="Anjard C."/>
            <person name="Babu M.M."/>
            <person name="Basu S."/>
            <person name="Bushmanova Y."/>
            <person name="van der Wel H."/>
            <person name="Katoh-Kurasawa M."/>
            <person name="Dinh C."/>
            <person name="Coutinho P.M."/>
            <person name="Saito T."/>
            <person name="Elias M."/>
            <person name="Schaap P."/>
            <person name="Kay R.R."/>
            <person name="Henrissat B."/>
            <person name="Eichinger L."/>
            <person name="Rivero F."/>
            <person name="Putnam N.H."/>
            <person name="West C.M."/>
            <person name="Loomis W.F."/>
            <person name="Chisholm R.L."/>
            <person name="Shaulsky G."/>
            <person name="Strassmann J.E."/>
            <person name="Queller D.C."/>
            <person name="Kuspa A."/>
            <person name="Grigoriev I.V."/>
        </authorList>
    </citation>
    <scope>NUCLEOTIDE SEQUENCE [LARGE SCALE GENOMIC DNA]</scope>
    <source>
        <strain evidence="3">QSDP1</strain>
    </source>
</reference>
<gene>
    <name evidence="2" type="ORF">DICPUDRAFT_80333</name>
</gene>